<dbReference type="OrthoDB" id="5858596at2759"/>
<reference evidence="1 2" key="2">
    <citation type="submission" date="2018-11" db="EMBL/GenBank/DDBJ databases">
        <authorList>
            <consortium name="Pathogen Informatics"/>
        </authorList>
    </citation>
    <scope>NUCLEOTIDE SEQUENCE [LARGE SCALE GENOMIC DNA]</scope>
    <source>
        <strain evidence="1 2">MHpl1</strain>
    </source>
</reference>
<gene>
    <name evidence="1" type="ORF">HPLM_LOCUS5621</name>
</gene>
<dbReference type="EMBL" id="UZAF01016366">
    <property type="protein sequence ID" value="VDO26563.1"/>
    <property type="molecule type" value="Genomic_DNA"/>
</dbReference>
<evidence type="ECO:0000313" key="3">
    <source>
        <dbReference type="WBParaSite" id="HPLM_0000562901-mRNA-1"/>
    </source>
</evidence>
<dbReference type="OMA" id="EIIACQM"/>
<dbReference type="GO" id="GO:0020037">
    <property type="term" value="F:heme binding"/>
    <property type="evidence" value="ECO:0007669"/>
    <property type="project" value="InterPro"/>
</dbReference>
<proteinExistence type="predicted"/>
<dbReference type="AlphaFoldDB" id="A0A0N4W6F5"/>
<protein>
    <submittedName>
        <fullName evidence="3">GLOBIN domain-containing protein</fullName>
    </submittedName>
</protein>
<dbReference type="GO" id="GO:0019825">
    <property type="term" value="F:oxygen binding"/>
    <property type="evidence" value="ECO:0007669"/>
    <property type="project" value="InterPro"/>
</dbReference>
<dbReference type="InterPro" id="IPR012292">
    <property type="entry name" value="Globin/Proto"/>
</dbReference>
<dbReference type="WBParaSite" id="HPLM_0000562901-mRNA-1">
    <property type="protein sequence ID" value="HPLM_0000562901-mRNA-1"/>
    <property type="gene ID" value="HPLM_0000562901"/>
</dbReference>
<dbReference type="Gene3D" id="1.10.490.10">
    <property type="entry name" value="Globins"/>
    <property type="match status" value="1"/>
</dbReference>
<keyword evidence="2" id="KW-1185">Reference proteome</keyword>
<dbReference type="Proteomes" id="UP000268014">
    <property type="component" value="Unassembled WGS sequence"/>
</dbReference>
<reference evidence="3" key="1">
    <citation type="submission" date="2017-02" db="UniProtKB">
        <authorList>
            <consortium name="WormBaseParasite"/>
        </authorList>
    </citation>
    <scope>IDENTIFICATION</scope>
</reference>
<evidence type="ECO:0000313" key="1">
    <source>
        <dbReference type="EMBL" id="VDO26563.1"/>
    </source>
</evidence>
<name>A0A0N4W6F5_HAEPC</name>
<accession>A0A0N4W6F5</accession>
<evidence type="ECO:0000313" key="2">
    <source>
        <dbReference type="Proteomes" id="UP000268014"/>
    </source>
</evidence>
<sequence>MSEDKKIIIQKHFRATVKEQRPDIFHKTMLLCIQSSPKLNEIIACQMYCFRDLTKWPKLNKLSQAQFDFFERIIHEHNLDSLVVSEASYQLGVIHARYAEYGLKPHFLDLWRQHFETLLGKLVFEKPEEKTEFFEAFQELMRYVTETLNLSYSRCQQQAALLKSKEKITVPP</sequence>
<organism evidence="3">
    <name type="scientific">Haemonchus placei</name>
    <name type="common">Barber's pole worm</name>
    <dbReference type="NCBI Taxonomy" id="6290"/>
    <lineage>
        <taxon>Eukaryota</taxon>
        <taxon>Metazoa</taxon>
        <taxon>Ecdysozoa</taxon>
        <taxon>Nematoda</taxon>
        <taxon>Chromadorea</taxon>
        <taxon>Rhabditida</taxon>
        <taxon>Rhabditina</taxon>
        <taxon>Rhabditomorpha</taxon>
        <taxon>Strongyloidea</taxon>
        <taxon>Trichostrongylidae</taxon>
        <taxon>Haemonchus</taxon>
    </lineage>
</organism>